<dbReference type="KEGG" id="adin:H7849_15090"/>
<dbReference type="PANTHER" id="PTHR44858">
    <property type="entry name" value="TETRATRICOPEPTIDE REPEAT PROTEIN 6"/>
    <property type="match status" value="1"/>
</dbReference>
<evidence type="ECO:0000256" key="2">
    <source>
        <dbReference type="ARBA" id="ARBA00022803"/>
    </source>
</evidence>
<feature type="repeat" description="TPR" evidence="3">
    <location>
        <begin position="99"/>
        <end position="132"/>
    </location>
</feature>
<dbReference type="SMART" id="SM00028">
    <property type="entry name" value="TPR"/>
    <property type="match status" value="4"/>
</dbReference>
<evidence type="ECO:0000256" key="1">
    <source>
        <dbReference type="ARBA" id="ARBA00022737"/>
    </source>
</evidence>
<keyword evidence="1" id="KW-0677">Repeat</keyword>
<dbReference type="InterPro" id="IPR019734">
    <property type="entry name" value="TPR_rpt"/>
</dbReference>
<sequence length="222" mass="24239">MRFASYQHCWLLALTSIFAGTSLCQSAPDQLQSLFREGAEQMHAGNAVAAEGAFRKATELDPSFAPARLDLGLAELKEGKLPEAIASIRKSLELDPSSPGAHLFLGIAEYQTNDADSAITDLHQELKQDPKNVQALTWLGIVELNAGHPELASEPLDRAAELAPTDENVLDYSVQAHMAAAKQSYTALYKLDPASWRLHRLNAAIDAQAQDHKGAIEEYHWP</sequence>
<organism evidence="5 6">
    <name type="scientific">Alloacidobacterium dinghuense</name>
    <dbReference type="NCBI Taxonomy" id="2763107"/>
    <lineage>
        <taxon>Bacteria</taxon>
        <taxon>Pseudomonadati</taxon>
        <taxon>Acidobacteriota</taxon>
        <taxon>Terriglobia</taxon>
        <taxon>Terriglobales</taxon>
        <taxon>Acidobacteriaceae</taxon>
        <taxon>Alloacidobacterium</taxon>
    </lineage>
</organism>
<reference evidence="5 6" key="1">
    <citation type="submission" date="2020-08" db="EMBL/GenBank/DDBJ databases">
        <title>Edaphobacter telluris sp. nov. and Acidobacterium dinghuensis sp. nov., two acidobacteria isolated from forest soil.</title>
        <authorList>
            <person name="Fu J."/>
            <person name="Qiu L."/>
        </authorList>
    </citation>
    <scope>NUCLEOTIDE SEQUENCE [LARGE SCALE GENOMIC DNA]</scope>
    <source>
        <strain evidence="5">4Y35</strain>
    </source>
</reference>
<dbReference type="SUPFAM" id="SSF48452">
    <property type="entry name" value="TPR-like"/>
    <property type="match status" value="1"/>
</dbReference>
<feature type="signal peptide" evidence="4">
    <location>
        <begin position="1"/>
        <end position="19"/>
    </location>
</feature>
<dbReference type="PANTHER" id="PTHR44858:SF1">
    <property type="entry name" value="UDP-N-ACETYLGLUCOSAMINE--PEPTIDE N-ACETYLGLUCOSAMINYLTRANSFERASE SPINDLY-RELATED"/>
    <property type="match status" value="1"/>
</dbReference>
<dbReference type="AlphaFoldDB" id="A0A7G8BD55"/>
<dbReference type="InterPro" id="IPR050498">
    <property type="entry name" value="Ycf3"/>
</dbReference>
<evidence type="ECO:0000313" key="6">
    <source>
        <dbReference type="Proteomes" id="UP000515312"/>
    </source>
</evidence>
<dbReference type="EMBL" id="CP060394">
    <property type="protein sequence ID" value="QNI30475.1"/>
    <property type="molecule type" value="Genomic_DNA"/>
</dbReference>
<dbReference type="Gene3D" id="1.25.40.10">
    <property type="entry name" value="Tetratricopeptide repeat domain"/>
    <property type="match status" value="1"/>
</dbReference>
<keyword evidence="2 3" id="KW-0802">TPR repeat</keyword>
<feature type="repeat" description="TPR" evidence="3">
    <location>
        <begin position="65"/>
        <end position="98"/>
    </location>
</feature>
<protein>
    <submittedName>
        <fullName evidence="5">Tetratricopeptide repeat protein</fullName>
    </submittedName>
</protein>
<evidence type="ECO:0000313" key="5">
    <source>
        <dbReference type="EMBL" id="QNI30475.1"/>
    </source>
</evidence>
<feature type="chain" id="PRO_5028972090" evidence="4">
    <location>
        <begin position="20"/>
        <end position="222"/>
    </location>
</feature>
<dbReference type="Pfam" id="PF13432">
    <property type="entry name" value="TPR_16"/>
    <property type="match status" value="2"/>
</dbReference>
<evidence type="ECO:0000256" key="4">
    <source>
        <dbReference type="SAM" id="SignalP"/>
    </source>
</evidence>
<name>A0A7G8BD55_9BACT</name>
<dbReference type="PROSITE" id="PS50005">
    <property type="entry name" value="TPR"/>
    <property type="match status" value="2"/>
</dbReference>
<dbReference type="InterPro" id="IPR011990">
    <property type="entry name" value="TPR-like_helical_dom_sf"/>
</dbReference>
<proteinExistence type="predicted"/>
<dbReference type="Proteomes" id="UP000515312">
    <property type="component" value="Chromosome"/>
</dbReference>
<keyword evidence="4" id="KW-0732">Signal</keyword>
<gene>
    <name evidence="5" type="ORF">H7849_15090</name>
</gene>
<accession>A0A7G8BD55</accession>
<evidence type="ECO:0000256" key="3">
    <source>
        <dbReference type="PROSITE-ProRule" id="PRU00339"/>
    </source>
</evidence>
<keyword evidence="6" id="KW-1185">Reference proteome</keyword>
<dbReference type="RefSeq" id="WP_186740397.1">
    <property type="nucleotide sequence ID" value="NZ_CP060394.1"/>
</dbReference>